<feature type="region of interest" description="Disordered" evidence="1">
    <location>
        <begin position="16"/>
        <end position="43"/>
    </location>
</feature>
<feature type="compositionally biased region" description="Low complexity" evidence="1">
    <location>
        <begin position="456"/>
        <end position="470"/>
    </location>
</feature>
<feature type="compositionally biased region" description="Polar residues" evidence="1">
    <location>
        <begin position="373"/>
        <end position="402"/>
    </location>
</feature>
<feature type="compositionally biased region" description="Basic residues" evidence="1">
    <location>
        <begin position="403"/>
        <end position="413"/>
    </location>
</feature>
<feature type="region of interest" description="Disordered" evidence="1">
    <location>
        <begin position="425"/>
        <end position="482"/>
    </location>
</feature>
<evidence type="ECO:0000313" key="2">
    <source>
        <dbReference type="EMBL" id="PPQ83504.1"/>
    </source>
</evidence>
<organism evidence="2 3">
    <name type="scientific">Psilocybe cyanescens</name>
    <dbReference type="NCBI Taxonomy" id="93625"/>
    <lineage>
        <taxon>Eukaryota</taxon>
        <taxon>Fungi</taxon>
        <taxon>Dikarya</taxon>
        <taxon>Basidiomycota</taxon>
        <taxon>Agaricomycotina</taxon>
        <taxon>Agaricomycetes</taxon>
        <taxon>Agaricomycetidae</taxon>
        <taxon>Agaricales</taxon>
        <taxon>Agaricineae</taxon>
        <taxon>Strophariaceae</taxon>
        <taxon>Psilocybe</taxon>
    </lineage>
</organism>
<dbReference type="EMBL" id="NHYD01003013">
    <property type="protein sequence ID" value="PPQ83504.1"/>
    <property type="molecule type" value="Genomic_DNA"/>
</dbReference>
<evidence type="ECO:0000313" key="3">
    <source>
        <dbReference type="Proteomes" id="UP000283269"/>
    </source>
</evidence>
<keyword evidence="3" id="KW-1185">Reference proteome</keyword>
<accession>A0A409WYA0</accession>
<name>A0A409WYA0_PSICY</name>
<feature type="region of interest" description="Disordered" evidence="1">
    <location>
        <begin position="218"/>
        <end position="249"/>
    </location>
</feature>
<feature type="compositionally biased region" description="Low complexity" evidence="1">
    <location>
        <begin position="28"/>
        <end position="42"/>
    </location>
</feature>
<protein>
    <submittedName>
        <fullName evidence="2">Uncharacterized protein</fullName>
    </submittedName>
</protein>
<sequence length="495" mass="55090">MPRLVVLIHLSNRHSKNVVSSSHKGAQSTSLSTSRSNTLEESPPGFTTMQVVEARDYFECKPNPMTRNQNIFQAKAIGITDSKTLRSKRYRKAERELIDTFTRCRQERSLQELQVASLKRAISTLNSRIVDSKERLDQLRTLLADRGIEPDLYRAMQRERWMEERRQLYTIDVSKVLEQRLSLAISSLLPSSTSEAEGRSEALASRSTSNLVKFLESPRRRIPTRSRARRRVYAASMPLPDQPNDSPVQYQEGVLSSQKNFSVIQTESNPTISTTLSPTPTTPHGSPALPNSAVINVSQLAPVDENMKSQPEGDTNQHSSEANGCITIWRDPPRSKEDILAGLVVDMPDYVNDLLSGLDSTSYIAASLHAPQEVQTPRSTFSRTSFVPDTPRSQRSPGTPSRHQVHKSPSRKRISALFSLPEALSSRRTVNAESDRPKHITTSPTAKVAGGTSPRPFSVSFSGLPSSDSGGSHDHGADYKAPSRLKHRLSFFKRH</sequence>
<evidence type="ECO:0000256" key="1">
    <source>
        <dbReference type="SAM" id="MobiDB-lite"/>
    </source>
</evidence>
<dbReference type="OrthoDB" id="3254613at2759"/>
<feature type="region of interest" description="Disordered" evidence="1">
    <location>
        <begin position="268"/>
        <end position="290"/>
    </location>
</feature>
<dbReference type="AlphaFoldDB" id="A0A409WYA0"/>
<gene>
    <name evidence="2" type="ORF">CVT25_006994</name>
</gene>
<reference evidence="2 3" key="1">
    <citation type="journal article" date="2018" name="Evol. Lett.">
        <title>Horizontal gene cluster transfer increased hallucinogenic mushroom diversity.</title>
        <authorList>
            <person name="Reynolds H.T."/>
            <person name="Vijayakumar V."/>
            <person name="Gluck-Thaler E."/>
            <person name="Korotkin H.B."/>
            <person name="Matheny P.B."/>
            <person name="Slot J.C."/>
        </authorList>
    </citation>
    <scope>NUCLEOTIDE SEQUENCE [LARGE SCALE GENOMIC DNA]</scope>
    <source>
        <strain evidence="2 3">2631</strain>
    </source>
</reference>
<feature type="compositionally biased region" description="Low complexity" evidence="1">
    <location>
        <begin position="268"/>
        <end position="287"/>
    </location>
</feature>
<comment type="caution">
    <text evidence="2">The sequence shown here is derived from an EMBL/GenBank/DDBJ whole genome shotgun (WGS) entry which is preliminary data.</text>
</comment>
<dbReference type="InParanoid" id="A0A409WYA0"/>
<feature type="region of interest" description="Disordered" evidence="1">
    <location>
        <begin position="371"/>
        <end position="413"/>
    </location>
</feature>
<dbReference type="Proteomes" id="UP000283269">
    <property type="component" value="Unassembled WGS sequence"/>
</dbReference>
<proteinExistence type="predicted"/>
<feature type="compositionally biased region" description="Polar residues" evidence="1">
    <location>
        <begin position="17"/>
        <end position="27"/>
    </location>
</feature>
<feature type="compositionally biased region" description="Basic residues" evidence="1">
    <location>
        <begin position="220"/>
        <end position="232"/>
    </location>
</feature>